<organism evidence="2 3">
    <name type="scientific">Flavobacterium frigidimaris</name>
    <dbReference type="NCBI Taxonomy" id="262320"/>
    <lineage>
        <taxon>Bacteria</taxon>
        <taxon>Pseudomonadati</taxon>
        <taxon>Bacteroidota</taxon>
        <taxon>Flavobacteriia</taxon>
        <taxon>Flavobacteriales</taxon>
        <taxon>Flavobacteriaceae</taxon>
        <taxon>Flavobacterium</taxon>
    </lineage>
</organism>
<protein>
    <recommendedName>
        <fullName evidence="4">Lipoprotein</fullName>
    </recommendedName>
</protein>
<comment type="caution">
    <text evidence="2">The sequence shown here is derived from an EMBL/GenBank/DDBJ whole genome shotgun (WGS) entry which is preliminary data.</text>
</comment>
<dbReference type="EMBL" id="MUGV01000010">
    <property type="protein sequence ID" value="OXA80994.1"/>
    <property type="molecule type" value="Genomic_DNA"/>
</dbReference>
<evidence type="ECO:0008006" key="4">
    <source>
        <dbReference type="Google" id="ProtNLM"/>
    </source>
</evidence>
<keyword evidence="1" id="KW-0732">Signal</keyword>
<dbReference type="RefSeq" id="WP_074657743.1">
    <property type="nucleotide sequence ID" value="NZ_MUGV01000010.1"/>
</dbReference>
<accession>A0ABX4BTI9</accession>
<name>A0ABX4BTI9_FLAFR</name>
<reference evidence="2 3" key="1">
    <citation type="submission" date="2016-11" db="EMBL/GenBank/DDBJ databases">
        <title>Whole genomes of Flavobacteriaceae.</title>
        <authorList>
            <person name="Stine C."/>
            <person name="Li C."/>
            <person name="Tadesse D."/>
        </authorList>
    </citation>
    <scope>NUCLEOTIDE SEQUENCE [LARGE SCALE GENOMIC DNA]</scope>
    <source>
        <strain evidence="2 3">DSM 15937</strain>
    </source>
</reference>
<evidence type="ECO:0000313" key="3">
    <source>
        <dbReference type="Proteomes" id="UP000198382"/>
    </source>
</evidence>
<proteinExistence type="predicted"/>
<sequence>MKNSFRLLVIIFFACFFASCDPAHNIEFVNKKDSDVKVKINLDSQKNNFRLEQITDKDSAVYLLKRNDTANIYCGIGVWSKKEIETFVKGIKSVEIETKDVKTIYKSRKAITQLFEKNTKGIIFKAVIEINVK</sequence>
<feature type="signal peptide" evidence="1">
    <location>
        <begin position="1"/>
        <end position="25"/>
    </location>
</feature>
<evidence type="ECO:0000256" key="1">
    <source>
        <dbReference type="SAM" id="SignalP"/>
    </source>
</evidence>
<dbReference type="Proteomes" id="UP000198382">
    <property type="component" value="Unassembled WGS sequence"/>
</dbReference>
<evidence type="ECO:0000313" key="2">
    <source>
        <dbReference type="EMBL" id="OXA80994.1"/>
    </source>
</evidence>
<gene>
    <name evidence="2" type="ORF">B0A65_05335</name>
</gene>
<dbReference type="PROSITE" id="PS51257">
    <property type="entry name" value="PROKAR_LIPOPROTEIN"/>
    <property type="match status" value="1"/>
</dbReference>
<feature type="chain" id="PRO_5045736549" description="Lipoprotein" evidence="1">
    <location>
        <begin position="26"/>
        <end position="133"/>
    </location>
</feature>
<keyword evidence="3" id="KW-1185">Reference proteome</keyword>